<gene>
    <name evidence="3" type="ORF">GCM10020366_38040</name>
</gene>
<dbReference type="PROSITE" id="PS00092">
    <property type="entry name" value="N6_MTASE"/>
    <property type="match status" value="1"/>
</dbReference>
<evidence type="ECO:0000259" key="2">
    <source>
        <dbReference type="Pfam" id="PF05175"/>
    </source>
</evidence>
<feature type="domain" description="Methyltransferase small" evidence="2">
    <location>
        <begin position="194"/>
        <end position="336"/>
    </location>
</feature>
<accession>A0ABP6RTB7</accession>
<keyword evidence="3" id="KW-0489">Methyltransferase</keyword>
<dbReference type="InterPro" id="IPR029063">
    <property type="entry name" value="SAM-dependent_MTases_sf"/>
</dbReference>
<proteinExistence type="predicted"/>
<feature type="compositionally biased region" description="Basic and acidic residues" evidence="1">
    <location>
        <begin position="13"/>
        <end position="23"/>
    </location>
</feature>
<dbReference type="SUPFAM" id="SSF53335">
    <property type="entry name" value="S-adenosyl-L-methionine-dependent methyltransferases"/>
    <property type="match status" value="1"/>
</dbReference>
<sequence>MLPPSALSTGDTMDGRTFDEKRTALPNTPLPMLEWTERGEPRSAIWRSENDAPPPRRVVVADDRLRADDAHSQAAEGTAFLWRGDFHGARNLLTAMTRRVDRKPLAEMDTPAQTFHRYRQRQAQRSRLLGMLLIPVDAGCEVPLRRAPEVRDACLAAGCPADEPFVLSLRELLGIIGAHEWRRNGIEIPALDARIHPHYGVFAPLRSDYLELIAAEPLPPVGTAFDLGTGTGVLAALLARRGVDRVVATELDERALACAAENVEALGLSGRVEVTSADLYPEGRAGLVVCNPPWLPAKPSAALQRAVYDPGSRMLRGFLTGLAGHLEPGGQGWLVLSDLAELLGLRTRQELLDLIDAAGLAVAGRSDAAPRHPRSADTDDPLHEARAAETVSLWRLVARD</sequence>
<dbReference type="CDD" id="cd02440">
    <property type="entry name" value="AdoMet_MTases"/>
    <property type="match status" value="1"/>
</dbReference>
<dbReference type="PANTHER" id="PTHR18895:SF74">
    <property type="entry name" value="MTRF1L RELEASE FACTOR GLUTAMINE METHYLTRANSFERASE"/>
    <property type="match status" value="1"/>
</dbReference>
<dbReference type="Gene3D" id="3.40.50.150">
    <property type="entry name" value="Vaccinia Virus protein VP39"/>
    <property type="match status" value="1"/>
</dbReference>
<name>A0ABP6RTB7_9PSEU</name>
<dbReference type="EMBL" id="BAAAYK010000038">
    <property type="protein sequence ID" value="GAA3359961.1"/>
    <property type="molecule type" value="Genomic_DNA"/>
</dbReference>
<dbReference type="InterPro" id="IPR002052">
    <property type="entry name" value="DNA_methylase_N6_adenine_CS"/>
</dbReference>
<protein>
    <submittedName>
        <fullName evidence="3">Class I SAM-dependent methyltransferase</fullName>
    </submittedName>
</protein>
<dbReference type="InterPro" id="IPR007848">
    <property type="entry name" value="Small_mtfrase_dom"/>
</dbReference>
<reference evidence="4" key="1">
    <citation type="journal article" date="2019" name="Int. J. Syst. Evol. Microbiol.">
        <title>The Global Catalogue of Microorganisms (GCM) 10K type strain sequencing project: providing services to taxonomists for standard genome sequencing and annotation.</title>
        <authorList>
            <consortium name="The Broad Institute Genomics Platform"/>
            <consortium name="The Broad Institute Genome Sequencing Center for Infectious Disease"/>
            <person name="Wu L."/>
            <person name="Ma J."/>
        </authorList>
    </citation>
    <scope>NUCLEOTIDE SEQUENCE [LARGE SCALE GENOMIC DNA]</scope>
    <source>
        <strain evidence="4">JCM 9687</strain>
    </source>
</reference>
<evidence type="ECO:0000313" key="4">
    <source>
        <dbReference type="Proteomes" id="UP001500483"/>
    </source>
</evidence>
<organism evidence="3 4">
    <name type="scientific">Saccharopolyspora gregorii</name>
    <dbReference type="NCBI Taxonomy" id="33914"/>
    <lineage>
        <taxon>Bacteria</taxon>
        <taxon>Bacillati</taxon>
        <taxon>Actinomycetota</taxon>
        <taxon>Actinomycetes</taxon>
        <taxon>Pseudonocardiales</taxon>
        <taxon>Pseudonocardiaceae</taxon>
        <taxon>Saccharopolyspora</taxon>
    </lineage>
</organism>
<keyword evidence="4" id="KW-1185">Reference proteome</keyword>
<feature type="region of interest" description="Disordered" evidence="1">
    <location>
        <begin position="1"/>
        <end position="26"/>
    </location>
</feature>
<evidence type="ECO:0000256" key="1">
    <source>
        <dbReference type="SAM" id="MobiDB-lite"/>
    </source>
</evidence>
<comment type="caution">
    <text evidence="3">The sequence shown here is derived from an EMBL/GenBank/DDBJ whole genome shotgun (WGS) entry which is preliminary data.</text>
</comment>
<dbReference type="PANTHER" id="PTHR18895">
    <property type="entry name" value="HEMK METHYLTRANSFERASE"/>
    <property type="match status" value="1"/>
</dbReference>
<dbReference type="Proteomes" id="UP001500483">
    <property type="component" value="Unassembled WGS sequence"/>
</dbReference>
<dbReference type="GO" id="GO:0008168">
    <property type="term" value="F:methyltransferase activity"/>
    <property type="evidence" value="ECO:0007669"/>
    <property type="project" value="UniProtKB-KW"/>
</dbReference>
<keyword evidence="3" id="KW-0808">Transferase</keyword>
<evidence type="ECO:0000313" key="3">
    <source>
        <dbReference type="EMBL" id="GAA3359961.1"/>
    </source>
</evidence>
<dbReference type="GO" id="GO:0032259">
    <property type="term" value="P:methylation"/>
    <property type="evidence" value="ECO:0007669"/>
    <property type="project" value="UniProtKB-KW"/>
</dbReference>
<dbReference type="InterPro" id="IPR050320">
    <property type="entry name" value="N5-glutamine_MTase"/>
</dbReference>
<dbReference type="Pfam" id="PF05175">
    <property type="entry name" value="MTS"/>
    <property type="match status" value="1"/>
</dbReference>
<feature type="compositionally biased region" description="Polar residues" evidence="1">
    <location>
        <begin position="1"/>
        <end position="11"/>
    </location>
</feature>